<dbReference type="PANTHER" id="PTHR43080:SF2">
    <property type="entry name" value="CBS DOMAIN-CONTAINING PROTEIN"/>
    <property type="match status" value="1"/>
</dbReference>
<evidence type="ECO:0000256" key="3">
    <source>
        <dbReference type="SAM" id="MobiDB-lite"/>
    </source>
</evidence>
<gene>
    <name evidence="5" type="ORF">GTS_03400</name>
</gene>
<evidence type="ECO:0000259" key="4">
    <source>
        <dbReference type="PROSITE" id="PS51371"/>
    </source>
</evidence>
<dbReference type="InterPro" id="IPR046342">
    <property type="entry name" value="CBS_dom_sf"/>
</dbReference>
<feature type="domain" description="CBS" evidence="4">
    <location>
        <begin position="84"/>
        <end position="141"/>
    </location>
</feature>
<dbReference type="Proteomes" id="UP000298860">
    <property type="component" value="Unassembled WGS sequence"/>
</dbReference>
<sequence length="143" mass="14503">MRATTVSQIMTRDPVVAWPSMPVREAAARMAECGVSGLPVVDGLGRVVGVIADSDLLPEQRSAPEPAGEETRAASAGPVVAEVMTMPAATCSPELTVAGAAEVMRRTGLHRLVVVGAGGALLGVVSRGDLAAALRTPQGARHG</sequence>
<dbReference type="AlphaFoldDB" id="A0A4D4J3Z8"/>
<dbReference type="SMART" id="SM00116">
    <property type="entry name" value="CBS"/>
    <property type="match status" value="2"/>
</dbReference>
<dbReference type="PANTHER" id="PTHR43080">
    <property type="entry name" value="CBS DOMAIN-CONTAINING PROTEIN CBSX3, MITOCHONDRIAL"/>
    <property type="match status" value="1"/>
</dbReference>
<accession>A0A4D4J3Z8</accession>
<keyword evidence="6" id="KW-1185">Reference proteome</keyword>
<protein>
    <submittedName>
        <fullName evidence="5">Membrane protein</fullName>
    </submittedName>
</protein>
<comment type="caution">
    <text evidence="5">The sequence shown here is derived from an EMBL/GenBank/DDBJ whole genome shotgun (WGS) entry which is preliminary data.</text>
</comment>
<keyword evidence="1 2" id="KW-0129">CBS domain</keyword>
<evidence type="ECO:0000313" key="6">
    <source>
        <dbReference type="Proteomes" id="UP000298860"/>
    </source>
</evidence>
<dbReference type="Gene3D" id="3.10.580.10">
    <property type="entry name" value="CBS-domain"/>
    <property type="match status" value="1"/>
</dbReference>
<reference evidence="6" key="1">
    <citation type="submission" date="2019-04" db="EMBL/GenBank/DDBJ databases">
        <title>Draft genome sequence of Pseudonocardiaceae bacterium SL3-2-4.</title>
        <authorList>
            <person name="Ningsih F."/>
            <person name="Yokota A."/>
            <person name="Sakai Y."/>
            <person name="Nanatani K."/>
            <person name="Yabe S."/>
            <person name="Oetari A."/>
            <person name="Sjamsuridzal W."/>
        </authorList>
    </citation>
    <scope>NUCLEOTIDE SEQUENCE [LARGE SCALE GENOMIC DNA]</scope>
    <source>
        <strain evidence="6">SL3-2-4</strain>
    </source>
</reference>
<proteinExistence type="predicted"/>
<feature type="domain" description="CBS" evidence="4">
    <location>
        <begin position="10"/>
        <end position="70"/>
    </location>
</feature>
<dbReference type="InterPro" id="IPR051257">
    <property type="entry name" value="Diverse_CBS-Domain"/>
</dbReference>
<evidence type="ECO:0000313" key="5">
    <source>
        <dbReference type="EMBL" id="GDY28707.1"/>
    </source>
</evidence>
<dbReference type="Pfam" id="PF00571">
    <property type="entry name" value="CBS"/>
    <property type="match status" value="2"/>
</dbReference>
<dbReference type="SUPFAM" id="SSF54631">
    <property type="entry name" value="CBS-domain pair"/>
    <property type="match status" value="1"/>
</dbReference>
<evidence type="ECO:0000256" key="1">
    <source>
        <dbReference type="ARBA" id="ARBA00023122"/>
    </source>
</evidence>
<name>A0A4D4J3Z8_9PSEU</name>
<feature type="region of interest" description="Disordered" evidence="3">
    <location>
        <begin position="57"/>
        <end position="76"/>
    </location>
</feature>
<dbReference type="EMBL" id="BJFL01000001">
    <property type="protein sequence ID" value="GDY28707.1"/>
    <property type="molecule type" value="Genomic_DNA"/>
</dbReference>
<dbReference type="InterPro" id="IPR000644">
    <property type="entry name" value="CBS_dom"/>
</dbReference>
<dbReference type="PROSITE" id="PS51371">
    <property type="entry name" value="CBS"/>
    <property type="match status" value="2"/>
</dbReference>
<organism evidence="5 6">
    <name type="scientific">Gandjariella thermophila</name>
    <dbReference type="NCBI Taxonomy" id="1931992"/>
    <lineage>
        <taxon>Bacteria</taxon>
        <taxon>Bacillati</taxon>
        <taxon>Actinomycetota</taxon>
        <taxon>Actinomycetes</taxon>
        <taxon>Pseudonocardiales</taxon>
        <taxon>Pseudonocardiaceae</taxon>
        <taxon>Gandjariella</taxon>
    </lineage>
</organism>
<evidence type="ECO:0000256" key="2">
    <source>
        <dbReference type="PROSITE-ProRule" id="PRU00703"/>
    </source>
</evidence>